<dbReference type="Pfam" id="PF06596">
    <property type="entry name" value="PsbX"/>
    <property type="match status" value="1"/>
</dbReference>
<evidence type="ECO:0000256" key="7">
    <source>
        <dbReference type="SAM" id="SignalP"/>
    </source>
</evidence>
<evidence type="ECO:0000256" key="5">
    <source>
        <dbReference type="ARBA" id="ARBA00023276"/>
    </source>
</evidence>
<organism evidence="8 9">
    <name type="scientific">Sphagnum troendelagicum</name>
    <dbReference type="NCBI Taxonomy" id="128251"/>
    <lineage>
        <taxon>Eukaryota</taxon>
        <taxon>Viridiplantae</taxon>
        <taxon>Streptophyta</taxon>
        <taxon>Embryophyta</taxon>
        <taxon>Bryophyta</taxon>
        <taxon>Sphagnophytina</taxon>
        <taxon>Sphagnopsida</taxon>
        <taxon>Sphagnales</taxon>
        <taxon>Sphagnaceae</taxon>
        <taxon>Sphagnum</taxon>
    </lineage>
</organism>
<keyword evidence="7" id="KW-0732">Signal</keyword>
<reference evidence="8" key="1">
    <citation type="submission" date="2024-02" db="EMBL/GenBank/DDBJ databases">
        <authorList>
            <consortium name="ELIXIR-Norway"/>
            <consortium name="Elixir Norway"/>
        </authorList>
    </citation>
    <scope>NUCLEOTIDE SEQUENCE</scope>
</reference>
<evidence type="ECO:0008006" key="10">
    <source>
        <dbReference type="Google" id="ProtNLM"/>
    </source>
</evidence>
<keyword evidence="4 6" id="KW-0472">Membrane</keyword>
<evidence type="ECO:0000256" key="4">
    <source>
        <dbReference type="ARBA" id="ARBA00023136"/>
    </source>
</evidence>
<keyword evidence="3 6" id="KW-1133">Transmembrane helix</keyword>
<protein>
    <recommendedName>
        <fullName evidence="10">Ultraviolet-B-repressible protein</fullName>
    </recommendedName>
</protein>
<dbReference type="Gene3D" id="1.20.5.510">
    <property type="entry name" value="Single helix bin"/>
    <property type="match status" value="1"/>
</dbReference>
<dbReference type="EMBL" id="OZ019894">
    <property type="protein sequence ID" value="CAK9215487.1"/>
    <property type="molecule type" value="Genomic_DNA"/>
</dbReference>
<keyword evidence="1" id="KW-0602">Photosynthesis</keyword>
<evidence type="ECO:0000256" key="2">
    <source>
        <dbReference type="ARBA" id="ARBA00022692"/>
    </source>
</evidence>
<keyword evidence="2 6" id="KW-0812">Transmembrane</keyword>
<feature type="chain" id="PRO_5046336158" description="Ultraviolet-B-repressible protein" evidence="7">
    <location>
        <begin position="21"/>
        <end position="129"/>
    </location>
</feature>
<evidence type="ECO:0000313" key="9">
    <source>
        <dbReference type="Proteomes" id="UP001497512"/>
    </source>
</evidence>
<dbReference type="PANTHER" id="PTHR34455">
    <property type="entry name" value="OS07G0673550 PROTEIN"/>
    <property type="match status" value="1"/>
</dbReference>
<feature type="signal peptide" evidence="7">
    <location>
        <begin position="1"/>
        <end position="20"/>
    </location>
</feature>
<evidence type="ECO:0000256" key="6">
    <source>
        <dbReference type="SAM" id="Phobius"/>
    </source>
</evidence>
<keyword evidence="5" id="KW-0604">Photosystem II</keyword>
<evidence type="ECO:0000313" key="8">
    <source>
        <dbReference type="EMBL" id="CAK9215487.1"/>
    </source>
</evidence>
<gene>
    <name evidence="8" type="ORF">CSSPTR1EN2_LOCUS12756</name>
</gene>
<dbReference type="InterPro" id="IPR009518">
    <property type="entry name" value="PSII_PsbX"/>
</dbReference>
<feature type="transmembrane region" description="Helical" evidence="6">
    <location>
        <begin position="99"/>
        <end position="123"/>
    </location>
</feature>
<sequence>MACVSAVSVTVTACVVPVAAQVSGTKSTSLALASSSPSKSFASKLNVTSKSRVTMRFVFLSLKEQNIAGLTGLALLAAAVVPEIAEAAQPGVSASLKNLLFSVVAGGVVLVAIGGAVAGVSTFDPVKRR</sequence>
<proteinExistence type="predicted"/>
<dbReference type="PANTHER" id="PTHR34455:SF1">
    <property type="entry name" value="OS07G0673550 PROTEIN"/>
    <property type="match status" value="1"/>
</dbReference>
<name>A0ABP0U8W6_9BRYO</name>
<accession>A0ABP0U8W6</accession>
<evidence type="ECO:0000256" key="1">
    <source>
        <dbReference type="ARBA" id="ARBA00022531"/>
    </source>
</evidence>
<dbReference type="Proteomes" id="UP001497512">
    <property type="component" value="Chromosome 2"/>
</dbReference>
<keyword evidence="9" id="KW-1185">Reference proteome</keyword>
<evidence type="ECO:0000256" key="3">
    <source>
        <dbReference type="ARBA" id="ARBA00022989"/>
    </source>
</evidence>